<dbReference type="EMBL" id="CP044422">
    <property type="protein sequence ID" value="QOY43630.1"/>
    <property type="molecule type" value="Genomic_DNA"/>
</dbReference>
<dbReference type="VEuPathDB" id="CryptoDB:CPATCC_0039400"/>
<evidence type="ECO:0000256" key="1">
    <source>
        <dbReference type="SAM" id="Phobius"/>
    </source>
</evidence>
<gene>
    <name evidence="2" type="ORF">CPATCC_000438</name>
</gene>
<feature type="transmembrane region" description="Helical" evidence="1">
    <location>
        <begin position="337"/>
        <end position="357"/>
    </location>
</feature>
<feature type="transmembrane region" description="Helical" evidence="1">
    <location>
        <begin position="276"/>
        <end position="298"/>
    </location>
</feature>
<feature type="transmembrane region" description="Helical" evidence="1">
    <location>
        <begin position="63"/>
        <end position="83"/>
    </location>
</feature>
<evidence type="ECO:0000313" key="2">
    <source>
        <dbReference type="EMBL" id="QOY43630.1"/>
    </source>
</evidence>
<proteinExistence type="predicted"/>
<accession>A0A7S7RHF3</accession>
<name>A0A7S7RHF3_CRYPV</name>
<dbReference type="AlphaFoldDB" id="A0A7S7RHF3"/>
<protein>
    <submittedName>
        <fullName evidence="2">Uncharacterized protein</fullName>
    </submittedName>
</protein>
<sequence length="451" mass="51354">MEENSVKFGNIDEEVSEKFVYNYFITGIIIGICKWIIIIAHFFCLNRNGASLLPIVEQSGFSFGTLLAHSLNVAIPLYMSLLGSQNYYLTILEKKSYKVRKNSFTYMVVPGIIYFFLSILLNFIGIPKHVSGSQLGMSPSKIFSIFKPGFLSFFLLAYLIMLFFSPFVAISIPSSGSIMEFKRFMSSTSNSDSNLEKGILIQKQAIAFNNSDMVKLSNIGAYSIIKCVVFSISVAYLLYFLHVSDSCIFKFFMFVSVIILTLSVGSFAFKEYLLETYVLLIIISIIWSFICLHGNSFFKSEIPDLICSTLSVYLTMYTAGHFFSCIGMEVVKSPSYYFLFIPVVALVYYNVNSYYVAISPILYPFYHCHFLFQKSLIISWLSIIPIISLCLNLCVYVKNKTVIWFISSLPDDVIIYILSLTPIFELFIGFYIHPVILKNAYYNLKILNCSN</sequence>
<dbReference type="Proteomes" id="UP000593906">
    <property type="component" value="Chromosome 1"/>
</dbReference>
<reference evidence="2 3" key="1">
    <citation type="submission" date="2019-09" db="EMBL/GenBank/DDBJ databases">
        <title>Consistent, comparative and evidence-based genome assembly and annotation for Cryptosporidium parvum, C. hominis and C. tyzzeri.</title>
        <authorList>
            <person name="Baptista R.P."/>
            <person name="Li Y."/>
            <person name="Sateriale A."/>
            <person name="Ansell B."/>
            <person name="Jex A."/>
            <person name="Sanders M."/>
            <person name="Brooks K."/>
            <person name="Tracey A."/>
            <person name="Berriman M."/>
            <person name="Striepen B."/>
            <person name="Cotton J.A."/>
            <person name="Kissinger J.C."/>
        </authorList>
    </citation>
    <scope>NUCLEOTIDE SEQUENCE [LARGE SCALE GENOMIC DNA]</scope>
    <source>
        <strain evidence="2 3">IOWA-ATCC</strain>
    </source>
</reference>
<keyword evidence="1" id="KW-0472">Membrane</keyword>
<keyword evidence="1" id="KW-0812">Transmembrane</keyword>
<feature type="transmembrane region" description="Helical" evidence="1">
    <location>
        <begin position="310"/>
        <end position="330"/>
    </location>
</feature>
<feature type="transmembrane region" description="Helical" evidence="1">
    <location>
        <begin position="377"/>
        <end position="397"/>
    </location>
</feature>
<feature type="transmembrane region" description="Helical" evidence="1">
    <location>
        <begin position="219"/>
        <end position="242"/>
    </location>
</feature>
<feature type="transmembrane region" description="Helical" evidence="1">
    <location>
        <begin position="248"/>
        <end position="269"/>
    </location>
</feature>
<organism evidence="2 3">
    <name type="scientific">Cryptosporidium parvum</name>
    <dbReference type="NCBI Taxonomy" id="5807"/>
    <lineage>
        <taxon>Eukaryota</taxon>
        <taxon>Sar</taxon>
        <taxon>Alveolata</taxon>
        <taxon>Apicomplexa</taxon>
        <taxon>Conoidasida</taxon>
        <taxon>Coccidia</taxon>
        <taxon>Eucoccidiorida</taxon>
        <taxon>Eimeriorina</taxon>
        <taxon>Cryptosporidiidae</taxon>
        <taxon>Cryptosporidium</taxon>
    </lineage>
</organism>
<feature type="transmembrane region" description="Helical" evidence="1">
    <location>
        <begin position="20"/>
        <end position="43"/>
    </location>
</feature>
<feature type="transmembrane region" description="Helical" evidence="1">
    <location>
        <begin position="145"/>
        <end position="172"/>
    </location>
</feature>
<evidence type="ECO:0000313" key="3">
    <source>
        <dbReference type="Proteomes" id="UP000593906"/>
    </source>
</evidence>
<feature type="transmembrane region" description="Helical" evidence="1">
    <location>
        <begin position="413"/>
        <end position="432"/>
    </location>
</feature>
<keyword evidence="1" id="KW-1133">Transmembrane helix</keyword>
<feature type="transmembrane region" description="Helical" evidence="1">
    <location>
        <begin position="104"/>
        <end position="125"/>
    </location>
</feature>